<dbReference type="RefSeq" id="WP_062194032.1">
    <property type="nucleotide sequence ID" value="NZ_DF967965.1"/>
</dbReference>
<evidence type="ECO:0000256" key="1">
    <source>
        <dbReference type="SAM" id="Phobius"/>
    </source>
</evidence>
<feature type="transmembrane region" description="Helical" evidence="1">
    <location>
        <begin position="137"/>
        <end position="156"/>
    </location>
</feature>
<keyword evidence="1" id="KW-0812">Transmembrane</keyword>
<gene>
    <name evidence="2" type="ORF">DEQ80_02405</name>
</gene>
<evidence type="ECO:0000313" key="3">
    <source>
        <dbReference type="Proteomes" id="UP000264141"/>
    </source>
</evidence>
<keyword evidence="1" id="KW-0472">Membrane</keyword>
<proteinExistence type="predicted"/>
<dbReference type="STRING" id="229919.GCA_001050195_02422"/>
<comment type="caution">
    <text evidence="2">The sequence shown here is derived from an EMBL/GenBank/DDBJ whole genome shotgun (WGS) entry which is preliminary data.</text>
</comment>
<reference evidence="2 3" key="1">
    <citation type="journal article" date="2018" name="Nat. Biotechnol.">
        <title>A standardized bacterial taxonomy based on genome phylogeny substantially revises the tree of life.</title>
        <authorList>
            <person name="Parks D.H."/>
            <person name="Chuvochina M."/>
            <person name="Waite D.W."/>
            <person name="Rinke C."/>
            <person name="Skarshewski A."/>
            <person name="Chaumeil P.A."/>
            <person name="Hugenholtz P."/>
        </authorList>
    </citation>
    <scope>NUCLEOTIDE SEQUENCE [LARGE SCALE GENOMIC DNA]</scope>
    <source>
        <strain evidence="2">UBA8781</strain>
    </source>
</reference>
<accession>A0A3D1JDM6</accession>
<protein>
    <submittedName>
        <fullName evidence="2">Uncharacterized protein</fullName>
    </submittedName>
</protein>
<dbReference type="EMBL" id="DPBP01000009">
    <property type="protein sequence ID" value="HCE16690.1"/>
    <property type="molecule type" value="Genomic_DNA"/>
</dbReference>
<organism evidence="2 3">
    <name type="scientific">Anaerolinea thermolimosa</name>
    <dbReference type="NCBI Taxonomy" id="229919"/>
    <lineage>
        <taxon>Bacteria</taxon>
        <taxon>Bacillati</taxon>
        <taxon>Chloroflexota</taxon>
        <taxon>Anaerolineae</taxon>
        <taxon>Anaerolineales</taxon>
        <taxon>Anaerolineaceae</taxon>
        <taxon>Anaerolinea</taxon>
    </lineage>
</organism>
<dbReference type="OrthoDB" id="9858970at2"/>
<evidence type="ECO:0000313" key="2">
    <source>
        <dbReference type="EMBL" id="HCE16690.1"/>
    </source>
</evidence>
<feature type="transmembrane region" description="Helical" evidence="1">
    <location>
        <begin position="18"/>
        <end position="37"/>
    </location>
</feature>
<dbReference type="AlphaFoldDB" id="A0A3D1JDM6"/>
<name>A0A3D1JDM6_9CHLR</name>
<keyword evidence="1" id="KW-1133">Transmembrane helix</keyword>
<sequence length="171" mass="19081">MSKAPDSPDYPGQIEPPLLILAVVFVGAGLLFTYLFGQQTTLTCTRLNTLEQCTLQTSWMNLVPLHHRSIEGIRSASVEESCDEDGCTYRVLIRTEQDEIPLGQAFSSGMAPKQRKADQINAFASQQKNELKVSEGGGWWVLFPLIFVIIGIGIIYRPLWATLRPMLQRPS</sequence>
<dbReference type="Proteomes" id="UP000264141">
    <property type="component" value="Unassembled WGS sequence"/>
</dbReference>